<name>A0AAX4J120_9PEZI</name>
<accession>A0AAX4J120</accession>
<proteinExistence type="predicted"/>
<reference evidence="4" key="1">
    <citation type="journal article" date="2023" name="bioRxiv">
        <title>Complete genome of the Medicago anthracnose fungus, Colletotrichum destructivum, reveals a mini-chromosome-like region within a core chromosome.</title>
        <authorList>
            <person name="Lapalu N."/>
            <person name="Simon A."/>
            <person name="Lu A."/>
            <person name="Plaumann P.-L."/>
            <person name="Amselem J."/>
            <person name="Pigne S."/>
            <person name="Auger A."/>
            <person name="Koch C."/>
            <person name="Dallery J.-F."/>
            <person name="O'Connell R.J."/>
        </authorList>
    </citation>
    <scope>NUCLEOTIDE SEQUENCE [LARGE SCALE GENOMIC DNA]</scope>
    <source>
        <strain evidence="4">CBS 520.97</strain>
    </source>
</reference>
<dbReference type="EMBL" id="CP137313">
    <property type="protein sequence ID" value="WQF89155.1"/>
    <property type="molecule type" value="Genomic_DNA"/>
</dbReference>
<feature type="transmembrane region" description="Helical" evidence="2">
    <location>
        <begin position="76"/>
        <end position="95"/>
    </location>
</feature>
<feature type="region of interest" description="Disordered" evidence="1">
    <location>
        <begin position="300"/>
        <end position="336"/>
    </location>
</feature>
<keyword evidence="2" id="KW-1133">Transmembrane helix</keyword>
<gene>
    <name evidence="3" type="ORF">CDEST_14169</name>
</gene>
<dbReference type="GeneID" id="87950669"/>
<dbReference type="AlphaFoldDB" id="A0AAX4J120"/>
<evidence type="ECO:0000256" key="1">
    <source>
        <dbReference type="SAM" id="MobiDB-lite"/>
    </source>
</evidence>
<feature type="compositionally biased region" description="Pro residues" evidence="1">
    <location>
        <begin position="324"/>
        <end position="336"/>
    </location>
</feature>
<dbReference type="KEGG" id="cdet:87950669"/>
<organism evidence="3 4">
    <name type="scientific">Colletotrichum destructivum</name>
    <dbReference type="NCBI Taxonomy" id="34406"/>
    <lineage>
        <taxon>Eukaryota</taxon>
        <taxon>Fungi</taxon>
        <taxon>Dikarya</taxon>
        <taxon>Ascomycota</taxon>
        <taxon>Pezizomycotina</taxon>
        <taxon>Sordariomycetes</taxon>
        <taxon>Hypocreomycetidae</taxon>
        <taxon>Glomerellales</taxon>
        <taxon>Glomerellaceae</taxon>
        <taxon>Colletotrichum</taxon>
        <taxon>Colletotrichum destructivum species complex</taxon>
    </lineage>
</organism>
<evidence type="ECO:0000256" key="2">
    <source>
        <dbReference type="SAM" id="Phobius"/>
    </source>
</evidence>
<evidence type="ECO:0000313" key="3">
    <source>
        <dbReference type="EMBL" id="WQF89155.1"/>
    </source>
</evidence>
<keyword evidence="2" id="KW-0812">Transmembrane</keyword>
<feature type="compositionally biased region" description="Acidic residues" evidence="1">
    <location>
        <begin position="301"/>
        <end position="311"/>
    </location>
</feature>
<feature type="transmembrane region" description="Helical" evidence="2">
    <location>
        <begin position="241"/>
        <end position="263"/>
    </location>
</feature>
<feature type="transmembrane region" description="Helical" evidence="2">
    <location>
        <begin position="275"/>
        <end position="293"/>
    </location>
</feature>
<keyword evidence="2" id="KW-0472">Membrane</keyword>
<protein>
    <submittedName>
        <fullName evidence="3">Uncharacterized protein</fullName>
    </submittedName>
</protein>
<dbReference type="RefSeq" id="XP_062786376.1">
    <property type="nucleotide sequence ID" value="XM_062930325.1"/>
</dbReference>
<dbReference type="Proteomes" id="UP001322277">
    <property type="component" value="Chromosome 9"/>
</dbReference>
<keyword evidence="4" id="KW-1185">Reference proteome</keyword>
<sequence>MAEWFFLCRRCSRLHLHTLTNPPSEKTSSIMASCQVQGEPELYGLGIRVAFYIQWFGAIVVEYLEAADLPDMRLVGLLFSGAAFIGLVIRLSVAALQPADIYIVLLLAMGIYLPLVPLYAWKAVTGFNPYWDPFRWSNEPSRAFRGLDFTLLLATTSLAIWYWCSFVPENPCSSGQYGFLFSRVSLGNKGFIASSAIMYFVILLVCLLVLLLMVGWRVPFWRERRKKRRVKKSHVMVVKELRTLSNIAVAATLTAAVELTVSWNDITSANYVSDVAQVLPLLFSVGFLVRVLFLHFAGVDGEPESSEEDSDEGSRSYTTESPGGLPPAPPPAHARR</sequence>
<evidence type="ECO:0000313" key="4">
    <source>
        <dbReference type="Proteomes" id="UP001322277"/>
    </source>
</evidence>
<feature type="transmembrane region" description="Helical" evidence="2">
    <location>
        <begin position="101"/>
        <end position="121"/>
    </location>
</feature>
<feature type="transmembrane region" description="Helical" evidence="2">
    <location>
        <begin position="45"/>
        <end position="64"/>
    </location>
</feature>
<feature type="transmembrane region" description="Helical" evidence="2">
    <location>
        <begin position="196"/>
        <end position="220"/>
    </location>
</feature>